<proteinExistence type="predicted"/>
<keyword evidence="4" id="KW-1185">Reference proteome</keyword>
<name>H3BBT7_LATCH</name>
<dbReference type="Ensembl" id="ENSLACT00000019493.1">
    <property type="protein sequence ID" value="ENSLACP00000019358.1"/>
    <property type="gene ID" value="ENSLACG00000017027.1"/>
</dbReference>
<dbReference type="EMBL" id="AFYH01006386">
    <property type="status" value="NOT_ANNOTATED_CDS"/>
    <property type="molecule type" value="Genomic_DNA"/>
</dbReference>
<dbReference type="GeneTree" id="ENSGT00940000154110"/>
<evidence type="ECO:0000256" key="2">
    <source>
        <dbReference type="SAM" id="MobiDB-lite"/>
    </source>
</evidence>
<feature type="compositionally biased region" description="Polar residues" evidence="2">
    <location>
        <begin position="202"/>
        <end position="216"/>
    </location>
</feature>
<dbReference type="InterPro" id="IPR052270">
    <property type="entry name" value="CACF_protein"/>
</dbReference>
<feature type="region of interest" description="Disordered" evidence="2">
    <location>
        <begin position="329"/>
        <end position="356"/>
    </location>
</feature>
<reference evidence="3" key="3">
    <citation type="submission" date="2025-09" db="UniProtKB">
        <authorList>
            <consortium name="Ensembl"/>
        </authorList>
    </citation>
    <scope>IDENTIFICATION</scope>
</reference>
<evidence type="ECO:0008006" key="5">
    <source>
        <dbReference type="Google" id="ProtNLM"/>
    </source>
</evidence>
<feature type="region of interest" description="Disordered" evidence="2">
    <location>
        <begin position="186"/>
        <end position="224"/>
    </location>
</feature>
<evidence type="ECO:0000256" key="1">
    <source>
        <dbReference type="SAM" id="Coils"/>
    </source>
</evidence>
<reference evidence="3" key="2">
    <citation type="submission" date="2025-08" db="UniProtKB">
        <authorList>
            <consortium name="Ensembl"/>
        </authorList>
    </citation>
    <scope>IDENTIFICATION</scope>
</reference>
<dbReference type="InParanoid" id="H3BBT7"/>
<protein>
    <recommendedName>
        <fullName evidence="5">SFI1 centrin binding protein</fullName>
    </recommendedName>
</protein>
<feature type="coiled-coil region" evidence="1">
    <location>
        <begin position="453"/>
        <end position="480"/>
    </location>
</feature>
<reference evidence="4" key="1">
    <citation type="submission" date="2011-08" db="EMBL/GenBank/DDBJ databases">
        <title>The draft genome of Latimeria chalumnae.</title>
        <authorList>
            <person name="Di Palma F."/>
            <person name="Alfoldi J."/>
            <person name="Johnson J."/>
            <person name="Berlin A."/>
            <person name="Gnerre S."/>
            <person name="Jaffe D."/>
            <person name="MacCallum I."/>
            <person name="Young S."/>
            <person name="Walker B.J."/>
            <person name="Lander E."/>
            <person name="Lindblad-Toh K."/>
        </authorList>
    </citation>
    <scope>NUCLEOTIDE SEQUENCE [LARGE SCALE GENOMIC DNA]</scope>
    <source>
        <strain evidence="4">Wild caught</strain>
    </source>
</reference>
<organism evidence="3 4">
    <name type="scientific">Latimeria chalumnae</name>
    <name type="common">Coelacanth</name>
    <dbReference type="NCBI Taxonomy" id="7897"/>
    <lineage>
        <taxon>Eukaryota</taxon>
        <taxon>Metazoa</taxon>
        <taxon>Chordata</taxon>
        <taxon>Craniata</taxon>
        <taxon>Vertebrata</taxon>
        <taxon>Euteleostomi</taxon>
        <taxon>Coelacanthiformes</taxon>
        <taxon>Coelacanthidae</taxon>
        <taxon>Latimeria</taxon>
    </lineage>
</organism>
<dbReference type="HOGENOM" id="CLU_541394_0_0_1"/>
<dbReference type="OMA" id="WERQETV"/>
<evidence type="ECO:0000313" key="4">
    <source>
        <dbReference type="Proteomes" id="UP000008672"/>
    </source>
</evidence>
<keyword evidence="1" id="KW-0175">Coiled coil</keyword>
<feature type="region of interest" description="Disordered" evidence="2">
    <location>
        <begin position="284"/>
        <end position="317"/>
    </location>
</feature>
<dbReference type="Proteomes" id="UP000008672">
    <property type="component" value="Unassembled WGS sequence"/>
</dbReference>
<evidence type="ECO:0000313" key="3">
    <source>
        <dbReference type="Ensembl" id="ENSLACP00000019358.1"/>
    </source>
</evidence>
<dbReference type="GO" id="GO:0019902">
    <property type="term" value="F:phosphatase binding"/>
    <property type="evidence" value="ECO:0007669"/>
    <property type="project" value="TreeGrafter"/>
</dbReference>
<dbReference type="AlphaFoldDB" id="H3BBT7"/>
<sequence>ARLRLQAAFCSWRDYSKVSSAQRAHLEVASRHHGKRLLRKSLLLWKQYHLCCLRKTLLQRQGERFQTQKLSHQYFRCWKFKQLLEKSREEEQTAVALWFWSLTLQGKVYDAWIKYVLERRRKKVRIAKAAETYRTNLIREGVTQVLRYTADMAQLRTQLAARSHVEMAFSLHKVIHHCAMAWKQKALGKKEKPRPRPAPSPQKKTVTFNIPISSGQPGPEAELHASGGVLKLPTSPVQSKSLPVVLGTGEAVFNELLAARQLRRPPRKPDFLIQSLQREGLLEAESRYSRSSSKVESPFGFGAPRSPALRENSVRTEVGPSAVRAEVHHAPTQGSDSLPSGRAPTRQGSAAREGTAEKGCHWCARNEGGMEDEKGHWLSGVGNILNLNKRGHHFSSKSERCDSDTDPRGRLQEELLQIRLEMQRYHDNNSPFRTWRKQAGVLRSWLKVTVGGAGEEEEETRQVQSELRQLQVKMELLSEEVRRKKPQIECHVSRVQEIRSLFSL</sequence>
<dbReference type="PANTHER" id="PTHR22028:SF4">
    <property type="entry name" value="PROTEIN SFI1 HOMOLOG"/>
    <property type="match status" value="1"/>
</dbReference>
<accession>H3BBT7</accession>
<dbReference type="STRING" id="7897.ENSLACP00000019358"/>
<dbReference type="eggNOG" id="KOG4775">
    <property type="taxonomic scope" value="Eukaryota"/>
</dbReference>
<dbReference type="PANTHER" id="PTHR22028">
    <property type="entry name" value="SFI1 SPINDLE BODY DOMAIN-CONTAINING PROTEIN-RELATED"/>
    <property type="match status" value="1"/>
</dbReference>
<dbReference type="EMBL" id="AFYH01006388">
    <property type="status" value="NOT_ANNOTATED_CDS"/>
    <property type="molecule type" value="Genomic_DNA"/>
</dbReference>
<dbReference type="Bgee" id="ENSLACG00000017027">
    <property type="expression patterns" value="Expressed in chordate pharynx and 2 other cell types or tissues"/>
</dbReference>
<dbReference type="EMBL" id="AFYH01006387">
    <property type="status" value="NOT_ANNOTATED_CDS"/>
    <property type="molecule type" value="Genomic_DNA"/>
</dbReference>